<reference evidence="1 2" key="1">
    <citation type="submission" date="2016-03" db="EMBL/GenBank/DDBJ databases">
        <title>EvidentialGene: Evidence-directed Construction of Genes on Genomes.</title>
        <authorList>
            <person name="Gilbert D.G."/>
            <person name="Choi J.-H."/>
            <person name="Mockaitis K."/>
            <person name="Colbourne J."/>
            <person name="Pfrender M."/>
        </authorList>
    </citation>
    <scope>NUCLEOTIDE SEQUENCE [LARGE SCALE GENOMIC DNA]</scope>
    <source>
        <strain evidence="1 2">Xinb3</strain>
        <tissue evidence="1">Complete organism</tissue>
    </source>
</reference>
<protein>
    <submittedName>
        <fullName evidence="1">Uncharacterized protein</fullName>
    </submittedName>
</protein>
<name>A0A164V6Q5_9CRUS</name>
<organism evidence="1 2">
    <name type="scientific">Daphnia magna</name>
    <dbReference type="NCBI Taxonomy" id="35525"/>
    <lineage>
        <taxon>Eukaryota</taxon>
        <taxon>Metazoa</taxon>
        <taxon>Ecdysozoa</taxon>
        <taxon>Arthropoda</taxon>
        <taxon>Crustacea</taxon>
        <taxon>Branchiopoda</taxon>
        <taxon>Diplostraca</taxon>
        <taxon>Cladocera</taxon>
        <taxon>Anomopoda</taxon>
        <taxon>Daphniidae</taxon>
        <taxon>Daphnia</taxon>
    </lineage>
</organism>
<dbReference type="Proteomes" id="UP000076858">
    <property type="component" value="Unassembled WGS sequence"/>
</dbReference>
<sequence length="56" mass="6611">MCVRDFHPSTEAGRHPLHKYLIQVHTPLVHGIIINSRFFLLSRVTRVFPIQCRQMI</sequence>
<dbReference type="EMBL" id="LRGB01001409">
    <property type="protein sequence ID" value="KZS12021.1"/>
    <property type="molecule type" value="Genomic_DNA"/>
</dbReference>
<gene>
    <name evidence="1" type="ORF">APZ42_023107</name>
</gene>
<keyword evidence="2" id="KW-1185">Reference proteome</keyword>
<evidence type="ECO:0000313" key="1">
    <source>
        <dbReference type="EMBL" id="KZS12021.1"/>
    </source>
</evidence>
<dbReference type="AlphaFoldDB" id="A0A164V6Q5"/>
<comment type="caution">
    <text evidence="1">The sequence shown here is derived from an EMBL/GenBank/DDBJ whole genome shotgun (WGS) entry which is preliminary data.</text>
</comment>
<accession>A0A164V6Q5</accession>
<proteinExistence type="predicted"/>
<evidence type="ECO:0000313" key="2">
    <source>
        <dbReference type="Proteomes" id="UP000076858"/>
    </source>
</evidence>